<accession>A0A1V9FDI2</accession>
<dbReference type="Pfam" id="PF04397">
    <property type="entry name" value="LytTR"/>
    <property type="match status" value="1"/>
</dbReference>
<dbReference type="AlphaFoldDB" id="A0A1V9FDI2"/>
<dbReference type="EMBL" id="LWBP01000200">
    <property type="protein sequence ID" value="OQP56341.1"/>
    <property type="molecule type" value="Genomic_DNA"/>
</dbReference>
<evidence type="ECO:0000256" key="1">
    <source>
        <dbReference type="PROSITE-ProRule" id="PRU00169"/>
    </source>
</evidence>
<dbReference type="SMART" id="SM00448">
    <property type="entry name" value="REC"/>
    <property type="match status" value="1"/>
</dbReference>
<reference evidence="5" key="1">
    <citation type="submission" date="2016-04" db="EMBL/GenBank/DDBJ databases">
        <authorList>
            <person name="Chen L."/>
            <person name="Zhuang W."/>
            <person name="Wang G."/>
        </authorList>
    </citation>
    <scope>NUCLEOTIDE SEQUENCE [LARGE SCALE GENOMIC DNA]</scope>
    <source>
        <strain evidence="5">208</strain>
    </source>
</reference>
<evidence type="ECO:0000259" key="2">
    <source>
        <dbReference type="PROSITE" id="PS50110"/>
    </source>
</evidence>
<dbReference type="OrthoDB" id="9787344at2"/>
<feature type="domain" description="Response regulatory" evidence="2">
    <location>
        <begin position="4"/>
        <end position="115"/>
    </location>
</feature>
<dbReference type="SMART" id="SM00850">
    <property type="entry name" value="LytTR"/>
    <property type="match status" value="1"/>
</dbReference>
<dbReference type="GO" id="GO:0003677">
    <property type="term" value="F:DNA binding"/>
    <property type="evidence" value="ECO:0007669"/>
    <property type="project" value="UniProtKB-KW"/>
</dbReference>
<dbReference type="PROSITE" id="PS50110">
    <property type="entry name" value="RESPONSE_REGULATORY"/>
    <property type="match status" value="1"/>
</dbReference>
<proteinExistence type="predicted"/>
<sequence>MILRCVIIDDEPIARKGLKEYIQDASFLQLAGEFDNPLKAADMLVREKIDLLFLDIQMPKMTGMEFLKTLSHPPMVIFTTAYPQYAVEGFEWNAIDYLLKPFSFERFWKAVSKARGMQEAIARPAPIGEPDHFFIKTDNKLVKVLYDDILFVEALQNYVAVYTTSKKYITYLTFHSIEAHLPPARFIRTHKSYLVAANKVESIEGNEITIGTHHIPISRTEREAVLQQLIQNRLLRR</sequence>
<dbReference type="SUPFAM" id="SSF52172">
    <property type="entry name" value="CheY-like"/>
    <property type="match status" value="1"/>
</dbReference>
<dbReference type="STRING" id="550983.A4R26_25940"/>
<organism evidence="4 5">
    <name type="scientific">Niastella populi</name>
    <dbReference type="NCBI Taxonomy" id="550983"/>
    <lineage>
        <taxon>Bacteria</taxon>
        <taxon>Pseudomonadati</taxon>
        <taxon>Bacteroidota</taxon>
        <taxon>Chitinophagia</taxon>
        <taxon>Chitinophagales</taxon>
        <taxon>Chitinophagaceae</taxon>
        <taxon>Niastella</taxon>
    </lineage>
</organism>
<keyword evidence="1" id="KW-0597">Phosphoprotein</keyword>
<feature type="domain" description="HTH LytTR-type" evidence="3">
    <location>
        <begin position="133"/>
        <end position="231"/>
    </location>
</feature>
<protein>
    <submittedName>
        <fullName evidence="4">DNA-binding response regulator</fullName>
    </submittedName>
</protein>
<dbReference type="InterPro" id="IPR001789">
    <property type="entry name" value="Sig_transdc_resp-reg_receiver"/>
</dbReference>
<keyword evidence="4" id="KW-0238">DNA-binding</keyword>
<name>A0A1V9FDI2_9BACT</name>
<dbReference type="PANTHER" id="PTHR37299">
    <property type="entry name" value="TRANSCRIPTIONAL REGULATOR-RELATED"/>
    <property type="match status" value="1"/>
</dbReference>
<dbReference type="InterPro" id="IPR011006">
    <property type="entry name" value="CheY-like_superfamily"/>
</dbReference>
<dbReference type="GO" id="GO:0000156">
    <property type="term" value="F:phosphorelay response regulator activity"/>
    <property type="evidence" value="ECO:0007669"/>
    <property type="project" value="InterPro"/>
</dbReference>
<dbReference type="RefSeq" id="WP_081168959.1">
    <property type="nucleotide sequence ID" value="NZ_LWBP01000200.1"/>
</dbReference>
<dbReference type="InterPro" id="IPR046947">
    <property type="entry name" value="LytR-like"/>
</dbReference>
<evidence type="ECO:0000259" key="3">
    <source>
        <dbReference type="PROSITE" id="PS50930"/>
    </source>
</evidence>
<feature type="modified residue" description="4-aspartylphosphate" evidence="1">
    <location>
        <position position="55"/>
    </location>
</feature>
<dbReference type="InterPro" id="IPR007492">
    <property type="entry name" value="LytTR_DNA-bd_dom"/>
</dbReference>
<keyword evidence="5" id="KW-1185">Reference proteome</keyword>
<evidence type="ECO:0000313" key="4">
    <source>
        <dbReference type="EMBL" id="OQP56341.1"/>
    </source>
</evidence>
<dbReference type="Proteomes" id="UP000192276">
    <property type="component" value="Unassembled WGS sequence"/>
</dbReference>
<dbReference type="PROSITE" id="PS50930">
    <property type="entry name" value="HTH_LYTTR"/>
    <property type="match status" value="1"/>
</dbReference>
<gene>
    <name evidence="4" type="ORF">A4R26_25940</name>
</gene>
<comment type="caution">
    <text evidence="4">The sequence shown here is derived from an EMBL/GenBank/DDBJ whole genome shotgun (WGS) entry which is preliminary data.</text>
</comment>
<dbReference type="Gene3D" id="2.40.50.1020">
    <property type="entry name" value="LytTr DNA-binding domain"/>
    <property type="match status" value="1"/>
</dbReference>
<dbReference type="PANTHER" id="PTHR37299:SF1">
    <property type="entry name" value="STAGE 0 SPORULATION PROTEIN A HOMOLOG"/>
    <property type="match status" value="1"/>
</dbReference>
<evidence type="ECO:0000313" key="5">
    <source>
        <dbReference type="Proteomes" id="UP000192276"/>
    </source>
</evidence>
<dbReference type="Gene3D" id="3.40.50.2300">
    <property type="match status" value="1"/>
</dbReference>
<dbReference type="Pfam" id="PF00072">
    <property type="entry name" value="Response_reg"/>
    <property type="match status" value="1"/>
</dbReference>
<dbReference type="FunFam" id="3.40.50.2300:FF:000051">
    <property type="entry name" value="Two-component response regulator yehT"/>
    <property type="match status" value="1"/>
</dbReference>